<dbReference type="Proteomes" id="UP000440578">
    <property type="component" value="Unassembled WGS sequence"/>
</dbReference>
<dbReference type="GO" id="GO:0005886">
    <property type="term" value="C:plasma membrane"/>
    <property type="evidence" value="ECO:0007669"/>
    <property type="project" value="TreeGrafter"/>
</dbReference>
<evidence type="ECO:0000313" key="6">
    <source>
        <dbReference type="EMBL" id="KAF0290499.1"/>
    </source>
</evidence>
<feature type="transmembrane region" description="Helical" evidence="5">
    <location>
        <begin position="54"/>
        <end position="75"/>
    </location>
</feature>
<gene>
    <name evidence="6" type="primary">Cd63_0</name>
    <name evidence="6" type="ORF">FJT64_011295</name>
</gene>
<comment type="subcellular location">
    <subcellularLocation>
        <location evidence="1">Membrane</location>
        <topology evidence="1">Multi-pass membrane protein</topology>
    </subcellularLocation>
</comment>
<dbReference type="Pfam" id="PF00335">
    <property type="entry name" value="Tetraspanin"/>
    <property type="match status" value="1"/>
</dbReference>
<evidence type="ECO:0000256" key="4">
    <source>
        <dbReference type="ARBA" id="ARBA00023136"/>
    </source>
</evidence>
<dbReference type="InterPro" id="IPR008952">
    <property type="entry name" value="Tetraspanin_EC2_sf"/>
</dbReference>
<comment type="caution">
    <text evidence="6">The sequence shown here is derived from an EMBL/GenBank/DDBJ whole genome shotgun (WGS) entry which is preliminary data.</text>
</comment>
<feature type="transmembrane region" description="Helical" evidence="5">
    <location>
        <begin position="294"/>
        <end position="318"/>
    </location>
</feature>
<evidence type="ECO:0000313" key="7">
    <source>
        <dbReference type="Proteomes" id="UP000440578"/>
    </source>
</evidence>
<accession>A0A6A4VBI4</accession>
<evidence type="ECO:0000256" key="3">
    <source>
        <dbReference type="ARBA" id="ARBA00022989"/>
    </source>
</evidence>
<sequence length="329" mass="35141">MVEGGMKCVKYLIFFFNFIFVISGIALVTLGAVIKGYYNKYLDFLGDGVVGAPILLIIVGVVIFFVAFMGCCGAIRESYCMTMTFAVLLALIFILELAAGITAYVLRDDIRTTLNTNMQATMQNYGKDDYDGVTKTWDGVQMEADCCGAFNYTEWADVEYGKSGDVPDSCCINSVEGCGAGVLLMSPEQAATVVHTRGCVPVLLGVVHDNWVWLTVAAAVLVAVELDCCGISNYTNWANTSFGSDGDRVPDTCCLIFSTGCGAGVAVLPQSEAAQTIHTAGCLYKLEEEMKENIVAVGGAGVGVAFLQILGVILACCLSKSIKKEYETV</sequence>
<dbReference type="PANTHER" id="PTHR19282">
    <property type="entry name" value="TETRASPANIN"/>
    <property type="match status" value="1"/>
</dbReference>
<keyword evidence="7" id="KW-1185">Reference proteome</keyword>
<dbReference type="OrthoDB" id="10033535at2759"/>
<keyword evidence="2 5" id="KW-0812">Transmembrane</keyword>
<dbReference type="SUPFAM" id="SSF48652">
    <property type="entry name" value="Tetraspanin"/>
    <property type="match status" value="2"/>
</dbReference>
<dbReference type="InterPro" id="IPR018499">
    <property type="entry name" value="Tetraspanin/Peripherin"/>
</dbReference>
<feature type="transmembrane region" description="Helical" evidence="5">
    <location>
        <begin position="87"/>
        <end position="106"/>
    </location>
</feature>
<dbReference type="PANTHER" id="PTHR19282:SF456">
    <property type="entry name" value="CD63 MOLECULE"/>
    <property type="match status" value="1"/>
</dbReference>
<evidence type="ECO:0000256" key="5">
    <source>
        <dbReference type="SAM" id="Phobius"/>
    </source>
</evidence>
<keyword evidence="4 5" id="KW-0472">Membrane</keyword>
<evidence type="ECO:0000256" key="1">
    <source>
        <dbReference type="ARBA" id="ARBA00004141"/>
    </source>
</evidence>
<dbReference type="AlphaFoldDB" id="A0A6A4VBI4"/>
<name>A0A6A4VBI4_AMPAM</name>
<keyword evidence="3 5" id="KW-1133">Transmembrane helix</keyword>
<dbReference type="Gene3D" id="1.10.1450.10">
    <property type="entry name" value="Tetraspanin"/>
    <property type="match status" value="2"/>
</dbReference>
<reference evidence="6 7" key="1">
    <citation type="submission" date="2019-07" db="EMBL/GenBank/DDBJ databases">
        <title>Draft genome assembly of a fouling barnacle, Amphibalanus amphitrite (Darwin, 1854): The first reference genome for Thecostraca.</title>
        <authorList>
            <person name="Kim W."/>
        </authorList>
    </citation>
    <scope>NUCLEOTIDE SEQUENCE [LARGE SCALE GENOMIC DNA]</scope>
    <source>
        <strain evidence="6">SNU_AA5</strain>
        <tissue evidence="6">Soma without cirri and trophi</tissue>
    </source>
</reference>
<feature type="transmembrane region" description="Helical" evidence="5">
    <location>
        <begin position="12"/>
        <end position="34"/>
    </location>
</feature>
<protein>
    <submittedName>
        <fullName evidence="6">CD63 antigen</fullName>
    </submittedName>
</protein>
<evidence type="ECO:0000256" key="2">
    <source>
        <dbReference type="ARBA" id="ARBA00022692"/>
    </source>
</evidence>
<dbReference type="PRINTS" id="PR00259">
    <property type="entry name" value="TMFOUR"/>
</dbReference>
<proteinExistence type="predicted"/>
<dbReference type="EMBL" id="VIIS01001948">
    <property type="protein sequence ID" value="KAF0290499.1"/>
    <property type="molecule type" value="Genomic_DNA"/>
</dbReference>
<organism evidence="6 7">
    <name type="scientific">Amphibalanus amphitrite</name>
    <name type="common">Striped barnacle</name>
    <name type="synonym">Balanus amphitrite</name>
    <dbReference type="NCBI Taxonomy" id="1232801"/>
    <lineage>
        <taxon>Eukaryota</taxon>
        <taxon>Metazoa</taxon>
        <taxon>Ecdysozoa</taxon>
        <taxon>Arthropoda</taxon>
        <taxon>Crustacea</taxon>
        <taxon>Multicrustacea</taxon>
        <taxon>Cirripedia</taxon>
        <taxon>Thoracica</taxon>
        <taxon>Thoracicalcarea</taxon>
        <taxon>Balanomorpha</taxon>
        <taxon>Balanoidea</taxon>
        <taxon>Balanidae</taxon>
        <taxon>Amphibalaninae</taxon>
        <taxon>Amphibalanus</taxon>
    </lineage>
</organism>